<comment type="caution">
    <text evidence="5">The sequence shown here is derived from an EMBL/GenBank/DDBJ whole genome shotgun (WGS) entry which is preliminary data.</text>
</comment>
<organism evidence="5 6">
    <name type="scientific">Linnemannia exigua</name>
    <dbReference type="NCBI Taxonomy" id="604196"/>
    <lineage>
        <taxon>Eukaryota</taxon>
        <taxon>Fungi</taxon>
        <taxon>Fungi incertae sedis</taxon>
        <taxon>Mucoromycota</taxon>
        <taxon>Mortierellomycotina</taxon>
        <taxon>Mortierellomycetes</taxon>
        <taxon>Mortierellales</taxon>
        <taxon>Mortierellaceae</taxon>
        <taxon>Linnemannia</taxon>
    </lineage>
</organism>
<evidence type="ECO:0000256" key="2">
    <source>
        <dbReference type="SAM" id="MobiDB-lite"/>
    </source>
</evidence>
<feature type="compositionally biased region" description="Polar residues" evidence="2">
    <location>
        <begin position="952"/>
        <end position="980"/>
    </location>
</feature>
<dbReference type="SMART" id="SM00313">
    <property type="entry name" value="PXA"/>
    <property type="match status" value="1"/>
</dbReference>
<dbReference type="InterPro" id="IPR044926">
    <property type="entry name" value="RGS_subdomain_2"/>
</dbReference>
<dbReference type="Pfam" id="PF00787">
    <property type="entry name" value="PX"/>
    <property type="match status" value="1"/>
</dbReference>
<dbReference type="InterPro" id="IPR001683">
    <property type="entry name" value="PX_dom"/>
</dbReference>
<accession>A0AAD4D4A0</accession>
<feature type="compositionally biased region" description="Low complexity" evidence="2">
    <location>
        <begin position="701"/>
        <end position="711"/>
    </location>
</feature>
<keyword evidence="3" id="KW-0812">Transmembrane</keyword>
<dbReference type="Gene3D" id="1.10.167.10">
    <property type="entry name" value="Regulator of G-protein Signalling 4, domain 2"/>
    <property type="match status" value="1"/>
</dbReference>
<evidence type="ECO:0000256" key="3">
    <source>
        <dbReference type="SAM" id="Phobius"/>
    </source>
</evidence>
<dbReference type="Gene3D" id="3.30.1520.10">
    <property type="entry name" value="Phox-like domain"/>
    <property type="match status" value="1"/>
</dbReference>
<evidence type="ECO:0000313" key="5">
    <source>
        <dbReference type="EMBL" id="KAG0265331.1"/>
    </source>
</evidence>
<feature type="compositionally biased region" description="Polar residues" evidence="2">
    <location>
        <begin position="61"/>
        <end position="94"/>
    </location>
</feature>
<feature type="compositionally biased region" description="Low complexity" evidence="2">
    <location>
        <begin position="111"/>
        <end position="125"/>
    </location>
</feature>
<reference evidence="5" key="1">
    <citation type="journal article" date="2020" name="Fungal Divers.">
        <title>Resolving the Mortierellaceae phylogeny through synthesis of multi-gene phylogenetics and phylogenomics.</title>
        <authorList>
            <person name="Vandepol N."/>
            <person name="Liber J."/>
            <person name="Desiro A."/>
            <person name="Na H."/>
            <person name="Kennedy M."/>
            <person name="Barry K."/>
            <person name="Grigoriev I.V."/>
            <person name="Miller A.N."/>
            <person name="O'Donnell K."/>
            <person name="Stajich J.E."/>
            <person name="Bonito G."/>
        </authorList>
    </citation>
    <scope>NUCLEOTIDE SEQUENCE</scope>
    <source>
        <strain evidence="5">NRRL 28262</strain>
    </source>
</reference>
<sequence>MEIVHASPSPPPSFTDDDIITPFTTTSTLSAQDNISAVKPSPLAPPTVAATHHATLESKSTDSGGPARSSTVVTSVPLHTSPNGDLAPTTTVKGSKNDTLDPSSTPNESATLIPTTTPVIPPSTTDNQTVPDSDGPQIVSQDTLYATLEHILTQLKERHERAIGIASVVGGLFVIRYVLPRIGWATLFVGVLGMGFGGFVVAFYLLAVPEATRLKRASAVAKFGKHHDQRFEIVEGVPSWSDSLEKASPLTITPLPEAKDAHLQHVRISPDIDPMVEDMISYALRDFVNVPVGLVSEGQHNGPLRASLVAMAMNVSSRFSNVRLPETALLAVFGLQNNFIVHLRAYRELRASRLPIANYVAAHANPDSVIGRCYHKEERLKQFRSTAKAICQSLLSKGDQQSAALFSVMQEIMATHVLESTLEHLCDPDFVNLSIIDYFTTSTTESKDGSLAAGATKAARTDTLDAKLEEAPITTLADSILKNAAHLMDKSAHEPQEAGPVIQKPTPQHSIPLLDIRAAIKTPDPSRSTPISTPRSAFVTQDRPIVVPKKPSVTLREVLSNKSEHTDIYQEFMAYAQVWDAMDLVQFWVMIDIFHRQIEQGTFANPEDLRQEANNIFERYCGQDPDQQVSGIRDAKGGAVLKNLQKNIRPNPAYCFAEPQEWAMGVLEQQYWEPFKSKQEREASAKVTVETPQRMMPEATQLQQQQQQQQLTDEAAPRTSQASIRSSSALSLAASPTELENVVERVVTPPQLASVPKLSVQAINLTDMVNRRPKTLMSTSELSYMVEVQTHAGQGWMVTRTFQQLEQLQQALLQQYPVVQRSVFPRWRLQPSDKVCLGLQNFMRAMLAIPEVSESMSLSWFLSKDFDQSPVSVQEAGLFRNSVASTSNPLAESGKAIGMAASQGAKTALRQASEASLSAGRFFKSIGAAVSNGTSASSPQLTAVATEDKSSRGSFDSVRSTSSLFTLPERQQPQHTSGSPMTPAPTPVPINPHSMPTPGIDGIRSDTPSRFSSTLLEETAQSPIIGSPPVQDLSSPLPSTAARTSDVSSIENGPLLDVQPSFGGLPSPSIHQDILAPQARSSPAPAPSPELTTAATPSSPIASTTTTTNATTTGTTVPPPLAKKKMALLSNDELDLLIETSFTVLEDIMDFSKGQSIRRMTFGVLRELVRKSYRVAINQSFSSWVEQSTSHESTVEMVRWMKEDLLWPNGQWPAPPAAPAPETMAGSAEKEKEKKDVIRVGEDSYEIGSDGIAVKVLLSSTSNSADAVTTTTTTTSTSTATPAPPAPVVERTEKEKEVTREKARELVKMMLPGSLVTVLGKEAVLRGLVDVFEMMQIKELNLGLALSVLEMTVRLTLSR</sequence>
<feature type="transmembrane region" description="Helical" evidence="3">
    <location>
        <begin position="185"/>
        <end position="206"/>
    </location>
</feature>
<dbReference type="Proteomes" id="UP001194580">
    <property type="component" value="Unassembled WGS sequence"/>
</dbReference>
<name>A0AAD4D4A0_9FUNG</name>
<dbReference type="PANTHER" id="PTHR22775">
    <property type="entry name" value="SORTING NEXIN"/>
    <property type="match status" value="1"/>
</dbReference>
<dbReference type="Pfam" id="PF02194">
    <property type="entry name" value="PXA"/>
    <property type="match status" value="1"/>
</dbReference>
<feature type="region of interest" description="Disordered" evidence="2">
    <location>
        <begin position="931"/>
        <end position="1009"/>
    </location>
</feature>
<dbReference type="SUPFAM" id="SSF48097">
    <property type="entry name" value="Regulator of G-protein signaling, RGS"/>
    <property type="match status" value="1"/>
</dbReference>
<feature type="compositionally biased region" description="Low complexity" evidence="2">
    <location>
        <begin position="1264"/>
        <end position="1281"/>
    </location>
</feature>
<feature type="compositionally biased region" description="Polar residues" evidence="2">
    <location>
        <begin position="931"/>
        <end position="943"/>
    </location>
</feature>
<feature type="region of interest" description="Disordered" evidence="2">
    <location>
        <begin position="1021"/>
        <end position="1120"/>
    </location>
</feature>
<dbReference type="GO" id="GO:0035091">
    <property type="term" value="F:phosphatidylinositol binding"/>
    <property type="evidence" value="ECO:0007669"/>
    <property type="project" value="InterPro"/>
</dbReference>
<feature type="region of interest" description="Disordered" evidence="2">
    <location>
        <begin position="1"/>
        <end position="134"/>
    </location>
</feature>
<evidence type="ECO:0000313" key="6">
    <source>
        <dbReference type="Proteomes" id="UP001194580"/>
    </source>
</evidence>
<proteinExistence type="inferred from homology"/>
<dbReference type="InterPro" id="IPR036871">
    <property type="entry name" value="PX_dom_sf"/>
</dbReference>
<comment type="similarity">
    <text evidence="1">Belongs to the sorting nexin family.</text>
</comment>
<gene>
    <name evidence="5" type="ORF">BGZ95_003362</name>
</gene>
<feature type="region of interest" description="Disordered" evidence="2">
    <location>
        <begin position="1211"/>
        <end position="1235"/>
    </location>
</feature>
<feature type="compositionally biased region" description="Low complexity" evidence="2">
    <location>
        <begin position="720"/>
        <end position="730"/>
    </location>
</feature>
<feature type="region of interest" description="Disordered" evidence="2">
    <location>
        <begin position="697"/>
        <end position="730"/>
    </location>
</feature>
<keyword evidence="3" id="KW-0472">Membrane</keyword>
<dbReference type="SUPFAM" id="SSF64268">
    <property type="entry name" value="PX domain"/>
    <property type="match status" value="1"/>
</dbReference>
<feature type="region of interest" description="Disordered" evidence="2">
    <location>
        <begin position="1264"/>
        <end position="1296"/>
    </location>
</feature>
<evidence type="ECO:0000259" key="4">
    <source>
        <dbReference type="PROSITE" id="PS51207"/>
    </source>
</evidence>
<dbReference type="EMBL" id="JAAAIL010001766">
    <property type="protein sequence ID" value="KAG0265331.1"/>
    <property type="molecule type" value="Genomic_DNA"/>
</dbReference>
<dbReference type="Pfam" id="PF08628">
    <property type="entry name" value="Nexin_C"/>
    <property type="match status" value="2"/>
</dbReference>
<evidence type="ECO:0000256" key="1">
    <source>
        <dbReference type="ARBA" id="ARBA00010883"/>
    </source>
</evidence>
<feature type="transmembrane region" description="Helical" evidence="3">
    <location>
        <begin position="162"/>
        <end position="179"/>
    </location>
</feature>
<feature type="domain" description="PXA" evidence="4">
    <location>
        <begin position="269"/>
        <end position="443"/>
    </location>
</feature>
<dbReference type="InterPro" id="IPR013937">
    <property type="entry name" value="Sorting_nexin_C"/>
</dbReference>
<keyword evidence="6" id="KW-1185">Reference proteome</keyword>
<dbReference type="InterPro" id="IPR003114">
    <property type="entry name" value="Phox_assoc"/>
</dbReference>
<dbReference type="PROSITE" id="PS51207">
    <property type="entry name" value="PXA"/>
    <property type="match status" value="1"/>
</dbReference>
<feature type="compositionally biased region" description="Low complexity" evidence="2">
    <location>
        <begin position="1076"/>
        <end position="1116"/>
    </location>
</feature>
<protein>
    <recommendedName>
        <fullName evidence="4">PXA domain-containing protein</fullName>
    </recommendedName>
</protein>
<keyword evidence="3" id="KW-1133">Transmembrane helix</keyword>
<feature type="compositionally biased region" description="Polar residues" evidence="2">
    <location>
        <begin position="1032"/>
        <end position="1051"/>
    </location>
</feature>
<feature type="compositionally biased region" description="Polar residues" evidence="2">
    <location>
        <begin position="100"/>
        <end position="110"/>
    </location>
</feature>
<dbReference type="InterPro" id="IPR036305">
    <property type="entry name" value="RGS_sf"/>
</dbReference>
<dbReference type="PANTHER" id="PTHR22775:SF3">
    <property type="entry name" value="SORTING NEXIN-13"/>
    <property type="match status" value="1"/>
</dbReference>